<evidence type="ECO:0000256" key="1">
    <source>
        <dbReference type="ARBA" id="ARBA00004141"/>
    </source>
</evidence>
<comment type="subcellular location">
    <subcellularLocation>
        <location evidence="1">Membrane</location>
        <topology evidence="1">Multi-pass membrane protein</topology>
    </subcellularLocation>
</comment>
<evidence type="ECO:0000259" key="15">
    <source>
        <dbReference type="SMART" id="SM00079"/>
    </source>
</evidence>
<dbReference type="InterPro" id="IPR028082">
    <property type="entry name" value="Peripla_BP_I"/>
</dbReference>
<evidence type="ECO:0000313" key="16">
    <source>
        <dbReference type="EMBL" id="KAF9618758.1"/>
    </source>
</evidence>
<keyword evidence="7 13" id="KW-0406">Ion transport</keyword>
<evidence type="ECO:0000256" key="13">
    <source>
        <dbReference type="PIRNR" id="PIRNR037090"/>
    </source>
</evidence>
<keyword evidence="5" id="KW-0732">Signal</keyword>
<dbReference type="FunFam" id="3.40.50.2300:FF:000188">
    <property type="entry name" value="Glutamate receptor"/>
    <property type="match status" value="1"/>
</dbReference>
<keyword evidence="8 13" id="KW-0472">Membrane</keyword>
<proteinExistence type="inferred from homology"/>
<gene>
    <name evidence="16" type="ORF">IFM89_002453</name>
</gene>
<keyword evidence="4 14" id="KW-0812">Transmembrane</keyword>
<feature type="domain" description="Ionotropic glutamate receptor C-terminal" evidence="15">
    <location>
        <begin position="453"/>
        <end position="762"/>
    </location>
</feature>
<keyword evidence="6 14" id="KW-1133">Transmembrane helix</keyword>
<keyword evidence="3 13" id="KW-0813">Transport</keyword>
<dbReference type="PIRSF" id="PIRSF037090">
    <property type="entry name" value="Iontro_Glu-like_rcpt_pln"/>
    <property type="match status" value="1"/>
</dbReference>
<evidence type="ECO:0000256" key="2">
    <source>
        <dbReference type="ARBA" id="ARBA00008685"/>
    </source>
</evidence>
<dbReference type="Pfam" id="PF01094">
    <property type="entry name" value="ANF_receptor"/>
    <property type="match status" value="1"/>
</dbReference>
<evidence type="ECO:0000313" key="17">
    <source>
        <dbReference type="Proteomes" id="UP000631114"/>
    </source>
</evidence>
<dbReference type="Pfam" id="PF00060">
    <property type="entry name" value="Lig_chan"/>
    <property type="match status" value="1"/>
</dbReference>
<keyword evidence="17" id="KW-1185">Reference proteome</keyword>
<dbReference type="SMART" id="SM00079">
    <property type="entry name" value="PBPe"/>
    <property type="match status" value="1"/>
</dbReference>
<comment type="caution">
    <text evidence="16">The sequence shown here is derived from an EMBL/GenBank/DDBJ whole genome shotgun (WGS) entry which is preliminary data.</text>
</comment>
<protein>
    <recommendedName>
        <fullName evidence="13">Glutamate receptor</fullName>
    </recommendedName>
</protein>
<dbReference type="InterPro" id="IPR001320">
    <property type="entry name" value="Iontro_rcpt_C"/>
</dbReference>
<evidence type="ECO:0000256" key="10">
    <source>
        <dbReference type="ARBA" id="ARBA00023180"/>
    </source>
</evidence>
<evidence type="ECO:0000256" key="6">
    <source>
        <dbReference type="ARBA" id="ARBA00022989"/>
    </source>
</evidence>
<comment type="similarity">
    <text evidence="2 13">Belongs to the glutamate-gated ion channel (TC 1.A.10.1) family.</text>
</comment>
<dbReference type="InterPro" id="IPR015683">
    <property type="entry name" value="Ionotropic_Glu_rcpt"/>
</dbReference>
<dbReference type="GO" id="GO:0016020">
    <property type="term" value="C:membrane"/>
    <property type="evidence" value="ECO:0007669"/>
    <property type="project" value="UniProtKB-SubCell"/>
</dbReference>
<evidence type="ECO:0000256" key="12">
    <source>
        <dbReference type="ARBA" id="ARBA00023303"/>
    </source>
</evidence>
<evidence type="ECO:0000256" key="3">
    <source>
        <dbReference type="ARBA" id="ARBA00022448"/>
    </source>
</evidence>
<feature type="transmembrane region" description="Helical" evidence="14">
    <location>
        <begin position="787"/>
        <end position="807"/>
    </location>
</feature>
<organism evidence="16 17">
    <name type="scientific">Coptis chinensis</name>
    <dbReference type="NCBI Taxonomy" id="261450"/>
    <lineage>
        <taxon>Eukaryota</taxon>
        <taxon>Viridiplantae</taxon>
        <taxon>Streptophyta</taxon>
        <taxon>Embryophyta</taxon>
        <taxon>Tracheophyta</taxon>
        <taxon>Spermatophyta</taxon>
        <taxon>Magnoliopsida</taxon>
        <taxon>Ranunculales</taxon>
        <taxon>Ranunculaceae</taxon>
        <taxon>Coptidoideae</taxon>
        <taxon>Coptis</taxon>
    </lineage>
</organism>
<evidence type="ECO:0000256" key="11">
    <source>
        <dbReference type="ARBA" id="ARBA00023286"/>
    </source>
</evidence>
<feature type="transmembrane region" description="Helical" evidence="14">
    <location>
        <begin position="12"/>
        <end position="31"/>
    </location>
</feature>
<evidence type="ECO:0000256" key="9">
    <source>
        <dbReference type="ARBA" id="ARBA00023170"/>
    </source>
</evidence>
<evidence type="ECO:0000256" key="14">
    <source>
        <dbReference type="SAM" id="Phobius"/>
    </source>
</evidence>
<reference evidence="16 17" key="1">
    <citation type="submission" date="2020-10" db="EMBL/GenBank/DDBJ databases">
        <title>The Coptis chinensis genome and diversification of protoberbering-type alkaloids.</title>
        <authorList>
            <person name="Wang B."/>
            <person name="Shu S."/>
            <person name="Song C."/>
            <person name="Liu Y."/>
        </authorList>
    </citation>
    <scope>NUCLEOTIDE SEQUENCE [LARGE SCALE GENOMIC DNA]</scope>
    <source>
        <strain evidence="16">HL-2020</strain>
        <tissue evidence="16">Leaf</tissue>
    </source>
</reference>
<dbReference type="Gene3D" id="3.40.190.10">
    <property type="entry name" value="Periplasmic binding protein-like II"/>
    <property type="match status" value="1"/>
</dbReference>
<evidence type="ECO:0000256" key="5">
    <source>
        <dbReference type="ARBA" id="ARBA00022729"/>
    </source>
</evidence>
<dbReference type="PANTHER" id="PTHR18966">
    <property type="entry name" value="IONOTROPIC GLUTAMATE RECEPTOR"/>
    <property type="match status" value="1"/>
</dbReference>
<sequence length="932" mass="104972">MYTPATTTPLYLLFLISFFTFLFHAVSFISAQDDITNIGAIIDVSSRIGKEEKVSMEIAIQTINNASSNKHKLVLHVSDTGGNPLQAYMAAEDLIEKKKVHVVIGMETWQEAALVAGLANRAQVPILSFAAPSITPPLTSVRWPFLVRMANNDSLQMQCVASIVWSYGWRRVIGIYEDDGYGTTGSGTLTLLSDALKAVGAEIEHSAAFPPLSSLSDPKSFIQVELEKLYDKQSRVFIIVRSSLELATQIITEAKESDLMGRDSVWITADSITNQFDTVNSSVMFSMEGVIGIRTTFSKTNPSLQDFSIKFRNLFRSMYPQEDNSEPQIYALRSYDALSTLAFALEKSSTRTTLLENILSSNFSGLSGQIKFTNGELSRSTTYEVVNVVGKSYIVLKSWSAEYGFSDNVDKMVQVKNTIGAVRQVLGDRVYWPGGLSRPPLGWVMPSDAKPMVIGIPAMAPFEKFVQVNKDGKDPTGFCIEVFNEARERLYYGLPHSFKPIDGKYDDLIDMVYNKPYAESALTMVVPVKAKEKAWLFTKPFSSTMWLAVSFVFVYTMFVVWFLERRSNPNFRGPWKNQLSTVMWFTFSTLFFAHREDLRNNFTRVVMVVWLFVVFVVTASYTASLTSMLTVQRLEPTITDIETLRRSNSQVGCDPNSFVRKYVEHVLGFHPYNIIDVKSEFDYLDKFKSEKIKAALLELPYERVFISRYGKAYQVTDGAHRFGGFGFVFPKGSPMAKHFSEAFLKLSEDGTLNKLDKFWFKSSSSQASQCKDCDTSTDNQSLGLDNFWGLFLVTVLTSTIMVILYIVRPSRKLRRHSVPQIGTTLHVDTSFWNRIKTLGSYFNTVRPSHKDTKSGEARDIAVLVSSNGEFRTDTSEHPQTIRVTEIELSAETFTGKSNIQTRVLRLINSFPGWDRRHGFNNGNPDIPNNTGF</sequence>
<dbReference type="GO" id="GO:0015276">
    <property type="term" value="F:ligand-gated monoatomic ion channel activity"/>
    <property type="evidence" value="ECO:0007669"/>
    <property type="project" value="InterPro"/>
</dbReference>
<dbReference type="EMBL" id="JADFTS010000002">
    <property type="protein sequence ID" value="KAF9618758.1"/>
    <property type="molecule type" value="Genomic_DNA"/>
</dbReference>
<dbReference type="OrthoDB" id="5984008at2759"/>
<evidence type="ECO:0000256" key="7">
    <source>
        <dbReference type="ARBA" id="ARBA00023065"/>
    </source>
</evidence>
<dbReference type="InterPro" id="IPR001828">
    <property type="entry name" value="ANF_lig-bd_rcpt"/>
</dbReference>
<feature type="transmembrane region" description="Helical" evidence="14">
    <location>
        <begin position="545"/>
        <end position="563"/>
    </location>
</feature>
<comment type="function">
    <text evidence="13">Glutamate-gated receptor that probably acts as non-selective cation channel.</text>
</comment>
<keyword evidence="9 13" id="KW-0675">Receptor</keyword>
<dbReference type="SUPFAM" id="SSF53822">
    <property type="entry name" value="Periplasmic binding protein-like I"/>
    <property type="match status" value="1"/>
</dbReference>
<evidence type="ECO:0000256" key="4">
    <source>
        <dbReference type="ARBA" id="ARBA00022692"/>
    </source>
</evidence>
<dbReference type="AlphaFoldDB" id="A0A835M3Y6"/>
<keyword evidence="10" id="KW-0325">Glycoprotein</keyword>
<name>A0A835M3Y6_9MAGN</name>
<dbReference type="CDD" id="cd19990">
    <property type="entry name" value="PBP1_GABAb_receptor_plant"/>
    <property type="match status" value="1"/>
</dbReference>
<dbReference type="Gene3D" id="3.40.50.2300">
    <property type="match status" value="2"/>
</dbReference>
<evidence type="ECO:0000256" key="8">
    <source>
        <dbReference type="ARBA" id="ARBA00023136"/>
    </source>
</evidence>
<dbReference type="SUPFAM" id="SSF53850">
    <property type="entry name" value="Periplasmic binding protein-like II"/>
    <property type="match status" value="1"/>
</dbReference>
<feature type="transmembrane region" description="Helical" evidence="14">
    <location>
        <begin position="605"/>
        <end position="623"/>
    </location>
</feature>
<keyword evidence="12 13" id="KW-0407">Ion channel</keyword>
<dbReference type="FunFam" id="1.10.287.70:FF:000172">
    <property type="entry name" value="Glutamate receptor"/>
    <property type="match status" value="1"/>
</dbReference>
<accession>A0A835M3Y6</accession>
<keyword evidence="11 13" id="KW-1071">Ligand-gated ion channel</keyword>
<dbReference type="Proteomes" id="UP000631114">
    <property type="component" value="Unassembled WGS sequence"/>
</dbReference>
<dbReference type="Gene3D" id="1.10.287.70">
    <property type="match status" value="1"/>
</dbReference>
<dbReference type="InterPro" id="IPR044440">
    <property type="entry name" value="GABAb_receptor_plant_PBP1"/>
</dbReference>
<dbReference type="InterPro" id="IPR017103">
    <property type="entry name" value="Iontropic_Glu_rcpt_pln"/>
</dbReference>